<keyword evidence="2" id="KW-1185">Reference proteome</keyword>
<dbReference type="PANTHER" id="PTHR34822">
    <property type="entry name" value="GRPB DOMAIN PROTEIN (AFU_ORTHOLOGUE AFUA_1G01530)"/>
    <property type="match status" value="1"/>
</dbReference>
<evidence type="ECO:0000313" key="1">
    <source>
        <dbReference type="EMBL" id="KAF1985783.1"/>
    </source>
</evidence>
<organism evidence="1 2">
    <name type="scientific">Aulographum hederae CBS 113979</name>
    <dbReference type="NCBI Taxonomy" id="1176131"/>
    <lineage>
        <taxon>Eukaryota</taxon>
        <taxon>Fungi</taxon>
        <taxon>Dikarya</taxon>
        <taxon>Ascomycota</taxon>
        <taxon>Pezizomycotina</taxon>
        <taxon>Dothideomycetes</taxon>
        <taxon>Pleosporomycetidae</taxon>
        <taxon>Aulographales</taxon>
        <taxon>Aulographaceae</taxon>
    </lineage>
</organism>
<dbReference type="AlphaFoldDB" id="A0A6G1GXU5"/>
<accession>A0A6G1GXU5</accession>
<gene>
    <name evidence="1" type="ORF">K402DRAFT_333883</name>
</gene>
<dbReference type="EMBL" id="ML977160">
    <property type="protein sequence ID" value="KAF1985783.1"/>
    <property type="molecule type" value="Genomic_DNA"/>
</dbReference>
<proteinExistence type="predicted"/>
<sequence length="198" mass="22308">MNIPVFVEPYNLQWAKDFEHIKGELEKAVEGVTIVGIEHVGSTSIPGLCAKPIIDIDIVVTRDNLPSVIAALSEKAGYWHRGEMGVPDRYSFRIQHNVPPRNLYVCIEGCLSLKNHLCVRKVLRENPGLREEYGRVKSALAAKGYDIYQYVEGKNDILQKILELSDMSDEDRKAIRDLNTNLTPPVLPIPPWEQSSNS</sequence>
<name>A0A6G1GXU5_9PEZI</name>
<dbReference type="OrthoDB" id="630895at2759"/>
<dbReference type="InterPro" id="IPR007344">
    <property type="entry name" value="GrpB/CoaE"/>
</dbReference>
<dbReference type="SUPFAM" id="SSF81301">
    <property type="entry name" value="Nucleotidyltransferase"/>
    <property type="match status" value="1"/>
</dbReference>
<dbReference type="Pfam" id="PF04229">
    <property type="entry name" value="GrpB"/>
    <property type="match status" value="1"/>
</dbReference>
<dbReference type="InterPro" id="IPR043519">
    <property type="entry name" value="NT_sf"/>
</dbReference>
<protein>
    <submittedName>
        <fullName evidence="1">Uncharacterized protein</fullName>
    </submittedName>
</protein>
<dbReference type="Gene3D" id="3.30.460.10">
    <property type="entry name" value="Beta Polymerase, domain 2"/>
    <property type="match status" value="1"/>
</dbReference>
<dbReference type="Proteomes" id="UP000800041">
    <property type="component" value="Unassembled WGS sequence"/>
</dbReference>
<dbReference type="PANTHER" id="PTHR34822:SF1">
    <property type="entry name" value="GRPB FAMILY PROTEIN"/>
    <property type="match status" value="1"/>
</dbReference>
<reference evidence="1" key="1">
    <citation type="journal article" date="2020" name="Stud. Mycol.">
        <title>101 Dothideomycetes genomes: a test case for predicting lifestyles and emergence of pathogens.</title>
        <authorList>
            <person name="Haridas S."/>
            <person name="Albert R."/>
            <person name="Binder M."/>
            <person name="Bloem J."/>
            <person name="Labutti K."/>
            <person name="Salamov A."/>
            <person name="Andreopoulos B."/>
            <person name="Baker S."/>
            <person name="Barry K."/>
            <person name="Bills G."/>
            <person name="Bluhm B."/>
            <person name="Cannon C."/>
            <person name="Castanera R."/>
            <person name="Culley D."/>
            <person name="Daum C."/>
            <person name="Ezra D."/>
            <person name="Gonzalez J."/>
            <person name="Henrissat B."/>
            <person name="Kuo A."/>
            <person name="Liang C."/>
            <person name="Lipzen A."/>
            <person name="Lutzoni F."/>
            <person name="Magnuson J."/>
            <person name="Mondo S."/>
            <person name="Nolan M."/>
            <person name="Ohm R."/>
            <person name="Pangilinan J."/>
            <person name="Park H.-J."/>
            <person name="Ramirez L."/>
            <person name="Alfaro M."/>
            <person name="Sun H."/>
            <person name="Tritt A."/>
            <person name="Yoshinaga Y."/>
            <person name="Zwiers L.-H."/>
            <person name="Turgeon B."/>
            <person name="Goodwin S."/>
            <person name="Spatafora J."/>
            <person name="Crous P."/>
            <person name="Grigoriev I."/>
        </authorList>
    </citation>
    <scope>NUCLEOTIDE SEQUENCE</scope>
    <source>
        <strain evidence="1">CBS 113979</strain>
    </source>
</reference>
<evidence type="ECO:0000313" key="2">
    <source>
        <dbReference type="Proteomes" id="UP000800041"/>
    </source>
</evidence>